<reference evidence="2" key="1">
    <citation type="journal article" date="2016" name="Nature">
        <title>Genome evolution in the allotetraploid frog Xenopus laevis.</title>
        <authorList>
            <person name="Session A.M."/>
            <person name="Uno Y."/>
            <person name="Kwon T."/>
            <person name="Chapman J.A."/>
            <person name="Toyoda A."/>
            <person name="Takahashi S."/>
            <person name="Fukui A."/>
            <person name="Hikosaka A."/>
            <person name="Suzuki A."/>
            <person name="Kondo M."/>
            <person name="van Heeringen S.J."/>
            <person name="Quigley I."/>
            <person name="Heinz S."/>
            <person name="Ogino H."/>
            <person name="Ochi H."/>
            <person name="Hellsten U."/>
            <person name="Lyons J.B."/>
            <person name="Simakov O."/>
            <person name="Putnam N."/>
            <person name="Stites J."/>
            <person name="Kuroki Y."/>
            <person name="Tanaka T."/>
            <person name="Michiue T."/>
            <person name="Watanabe M."/>
            <person name="Bogdanovic O."/>
            <person name="Lister R."/>
            <person name="Georgiou G."/>
            <person name="Paranjpe S.S."/>
            <person name="van Kruijsbergen I."/>
            <person name="Shu S."/>
            <person name="Carlson J."/>
            <person name="Kinoshita T."/>
            <person name="Ohta Y."/>
            <person name="Mawaribuchi S."/>
            <person name="Jenkins J."/>
            <person name="Grimwood J."/>
            <person name="Schmutz J."/>
            <person name="Mitros T."/>
            <person name="Mozaffari S.V."/>
            <person name="Suzuki Y."/>
            <person name="Haramoto Y."/>
            <person name="Yamamoto T.S."/>
            <person name="Takagi C."/>
            <person name="Heald R."/>
            <person name="Miller K."/>
            <person name="Haudenschild C."/>
            <person name="Kitzman J."/>
            <person name="Nakayama T."/>
            <person name="Izutsu Y."/>
            <person name="Robert J."/>
            <person name="Fortriede J."/>
            <person name="Burns K."/>
            <person name="Lotay V."/>
            <person name="Karimi K."/>
            <person name="Yasuoka Y."/>
            <person name="Dichmann D.S."/>
            <person name="Flajnik M.F."/>
            <person name="Houston D.W."/>
            <person name="Shendure J."/>
            <person name="DuPasquier L."/>
            <person name="Vize P.D."/>
            <person name="Zorn A.M."/>
            <person name="Ito M."/>
            <person name="Marcotte E.M."/>
            <person name="Wallingford J.B."/>
            <person name="Ito Y."/>
            <person name="Asashima M."/>
            <person name="Ueno N."/>
            <person name="Matsuda Y."/>
            <person name="Veenstra G.J."/>
            <person name="Fujiyama A."/>
            <person name="Harland R.M."/>
            <person name="Taira M."/>
            <person name="Rokhsar D.S."/>
        </authorList>
    </citation>
    <scope>NUCLEOTIDE SEQUENCE [LARGE SCALE GENOMIC DNA]</scope>
    <source>
        <strain evidence="2">J</strain>
    </source>
</reference>
<dbReference type="EMBL" id="CM004468">
    <property type="protein sequence ID" value="OCT96212.1"/>
    <property type="molecule type" value="Genomic_DNA"/>
</dbReference>
<dbReference type="GO" id="GO:0032039">
    <property type="term" value="C:integrator complex"/>
    <property type="evidence" value="ECO:0007669"/>
    <property type="project" value="TreeGrafter"/>
</dbReference>
<dbReference type="SUPFAM" id="SSF48371">
    <property type="entry name" value="ARM repeat"/>
    <property type="match status" value="1"/>
</dbReference>
<evidence type="ECO:0008006" key="3">
    <source>
        <dbReference type="Google" id="ProtNLM"/>
    </source>
</evidence>
<dbReference type="Proteomes" id="UP000694892">
    <property type="component" value="Chromosome 2L"/>
</dbReference>
<dbReference type="PANTHER" id="PTHR20938:SF0">
    <property type="entry name" value="INTEGRATOR COMPLEX SUBUNIT 4"/>
    <property type="match status" value="1"/>
</dbReference>
<protein>
    <recommendedName>
        <fullName evidence="3">Integrator complex subunit 4</fullName>
    </recommendedName>
</protein>
<dbReference type="PANTHER" id="PTHR20938">
    <property type="entry name" value="INTEGRATOR COMPLEX SUBUNIT 4"/>
    <property type="match status" value="1"/>
</dbReference>
<dbReference type="InterPro" id="IPR016024">
    <property type="entry name" value="ARM-type_fold"/>
</dbReference>
<gene>
    <name evidence="1" type="ORF">XELAEV_18013887mg</name>
</gene>
<organism evidence="1 2">
    <name type="scientific">Xenopus laevis</name>
    <name type="common">African clawed frog</name>
    <dbReference type="NCBI Taxonomy" id="8355"/>
    <lineage>
        <taxon>Eukaryota</taxon>
        <taxon>Metazoa</taxon>
        <taxon>Chordata</taxon>
        <taxon>Craniata</taxon>
        <taxon>Vertebrata</taxon>
        <taxon>Euteleostomi</taxon>
        <taxon>Amphibia</taxon>
        <taxon>Batrachia</taxon>
        <taxon>Anura</taxon>
        <taxon>Pipoidea</taxon>
        <taxon>Pipidae</taxon>
        <taxon>Xenopodinae</taxon>
        <taxon>Xenopus</taxon>
        <taxon>Xenopus</taxon>
    </lineage>
</organism>
<dbReference type="AlphaFoldDB" id="A0A974HZG4"/>
<dbReference type="OMA" id="MSPESHQ"/>
<accession>A0A974HZG4</accession>
<proteinExistence type="predicted"/>
<name>A0A974HZG4_XENLA</name>
<dbReference type="Gene3D" id="1.25.10.10">
    <property type="entry name" value="Leucine-rich Repeat Variant"/>
    <property type="match status" value="1"/>
</dbReference>
<dbReference type="Pfam" id="PF20168">
    <property type="entry name" value="PDS5"/>
    <property type="match status" value="1"/>
</dbReference>
<dbReference type="InterPro" id="IPR011989">
    <property type="entry name" value="ARM-like"/>
</dbReference>
<evidence type="ECO:0000313" key="1">
    <source>
        <dbReference type="EMBL" id="OCT96212.1"/>
    </source>
</evidence>
<sequence>MRLVDVACKHLSDTSHGVRNKCLQLLGCLGSVEASPAKEVENAVAKDVQKIIGDYFIDQDPRVRTAAIKAMLQLHERGLKLQQAMYNQACKLLTDDYEQVRSAAVELSWVLSQLYSER</sequence>
<dbReference type="GO" id="GO:0016180">
    <property type="term" value="P:snRNA processing"/>
    <property type="evidence" value="ECO:0007669"/>
    <property type="project" value="TreeGrafter"/>
</dbReference>
<evidence type="ECO:0000313" key="2">
    <source>
        <dbReference type="Proteomes" id="UP000694892"/>
    </source>
</evidence>